<keyword evidence="8" id="KW-1185">Reference proteome</keyword>
<reference evidence="7 8" key="1">
    <citation type="submission" date="2019-06" db="EMBL/GenBank/DDBJ databases">
        <title>New taxonomy in bacterial strain CC-CFT640, isolated from vineyard.</title>
        <authorList>
            <person name="Lin S.-Y."/>
            <person name="Tsai C.-F."/>
            <person name="Young C.-C."/>
        </authorList>
    </citation>
    <scope>NUCLEOTIDE SEQUENCE [LARGE SCALE GENOMIC DNA]</scope>
    <source>
        <strain evidence="7 8">CC-CFT640</strain>
    </source>
</reference>
<evidence type="ECO:0000256" key="2">
    <source>
        <dbReference type="ARBA" id="ARBA00022598"/>
    </source>
</evidence>
<protein>
    <submittedName>
        <fullName evidence="7">AMP-binding protein</fullName>
    </submittedName>
</protein>
<gene>
    <name evidence="7" type="ORF">FHP25_19575</name>
</gene>
<dbReference type="InterPro" id="IPR045851">
    <property type="entry name" value="AMP-bd_C_sf"/>
</dbReference>
<keyword evidence="3" id="KW-0547">Nucleotide-binding</keyword>
<keyword evidence="4" id="KW-0067">ATP-binding</keyword>
<dbReference type="GO" id="GO:0015645">
    <property type="term" value="F:fatty acid ligase activity"/>
    <property type="evidence" value="ECO:0007669"/>
    <property type="project" value="TreeGrafter"/>
</dbReference>
<dbReference type="PANTHER" id="PTHR43605:SF10">
    <property type="entry name" value="ACYL-COA SYNTHETASE MEDIUM CHAIN FAMILY MEMBER 3"/>
    <property type="match status" value="1"/>
</dbReference>
<dbReference type="Pfam" id="PF00501">
    <property type="entry name" value="AMP-binding"/>
    <property type="match status" value="1"/>
</dbReference>
<proteinExistence type="inferred from homology"/>
<sequence>MRRPQADTFDALRAAFRWEIPATFNFATDVVDAWAREPARPALLWSNAAGEERRYTFAEIASLSSRLANVLRSAGVRQGDRVVVMLPRLPAWQIAMVACLRLGAVPIPSIEMLTADDIAYRVEASQAVAAVTTAANTGKFAGLPGVVVRVAVGGSEGWIDFDSAIAAASDSCPAATVGAEDPAMLFFTSGSTGKPKGVLHAARALFAWRNAMWFWPDLTERDVMWCTADTGWAKAGTSVLIGPWSCGAAVVFHDGPFDARRRFELIQRYRVSVFCAPNTELRRLVLEDVSAFDLSSLRASLSGGESVNPEIVTRWEAMTGCRLLEAYGQTEGLMLVTNHALLPPRAASMGKPYPGLDAAVVSVDRTRLLGSDEVGVLAIRQPQPMHMLGYWRDPQRTAADRVTIDGVDWHLTGDLVTMDADGYIFYQGRDDDIIGSAGYRIGPAEVENALMQHDAIAECAAVASPDDARGEVVKAFIVLKPGVAPSDALASEIQEHAKRVTAPYKYPRRIEFVADLPKTPTGKTRRRELRDLEYRRAGKM</sequence>
<evidence type="ECO:0000256" key="4">
    <source>
        <dbReference type="ARBA" id="ARBA00022840"/>
    </source>
</evidence>
<dbReference type="InterPro" id="IPR025110">
    <property type="entry name" value="AMP-bd_C"/>
</dbReference>
<evidence type="ECO:0000313" key="8">
    <source>
        <dbReference type="Proteomes" id="UP000321638"/>
    </source>
</evidence>
<dbReference type="GO" id="GO:0005524">
    <property type="term" value="F:ATP binding"/>
    <property type="evidence" value="ECO:0007669"/>
    <property type="project" value="UniProtKB-KW"/>
</dbReference>
<dbReference type="Pfam" id="PF13193">
    <property type="entry name" value="AMP-binding_C"/>
    <property type="match status" value="1"/>
</dbReference>
<dbReference type="RefSeq" id="WP_147848649.1">
    <property type="nucleotide sequence ID" value="NZ_VDUZ01000022.1"/>
</dbReference>
<accession>A0A5C8PKH3</accession>
<evidence type="ECO:0000256" key="1">
    <source>
        <dbReference type="ARBA" id="ARBA00006432"/>
    </source>
</evidence>
<dbReference type="Gene3D" id="3.40.50.12780">
    <property type="entry name" value="N-terminal domain of ligase-like"/>
    <property type="match status" value="1"/>
</dbReference>
<feature type="domain" description="AMP-dependent synthetase/ligase" evidence="5">
    <location>
        <begin position="33"/>
        <end position="391"/>
    </location>
</feature>
<dbReference type="InterPro" id="IPR051087">
    <property type="entry name" value="Mitochondrial_ACSM"/>
</dbReference>
<dbReference type="FunFam" id="3.30.300.30:FF:000005">
    <property type="entry name" value="Acyl-coenzyme A synthetase ACSM5, mitochondrial"/>
    <property type="match status" value="1"/>
</dbReference>
<dbReference type="GO" id="GO:0016405">
    <property type="term" value="F:CoA-ligase activity"/>
    <property type="evidence" value="ECO:0007669"/>
    <property type="project" value="UniProtKB-ARBA"/>
</dbReference>
<dbReference type="AlphaFoldDB" id="A0A5C8PKH3"/>
<dbReference type="EMBL" id="VDUZ01000022">
    <property type="protein sequence ID" value="TXL73854.1"/>
    <property type="molecule type" value="Genomic_DNA"/>
</dbReference>
<keyword evidence="2" id="KW-0436">Ligase</keyword>
<evidence type="ECO:0000259" key="5">
    <source>
        <dbReference type="Pfam" id="PF00501"/>
    </source>
</evidence>
<dbReference type="OrthoDB" id="4471305at2"/>
<evidence type="ECO:0000259" key="6">
    <source>
        <dbReference type="Pfam" id="PF13193"/>
    </source>
</evidence>
<name>A0A5C8PKH3_9HYPH</name>
<dbReference type="InterPro" id="IPR020845">
    <property type="entry name" value="AMP-binding_CS"/>
</dbReference>
<dbReference type="GO" id="GO:0006633">
    <property type="term" value="P:fatty acid biosynthetic process"/>
    <property type="evidence" value="ECO:0007669"/>
    <property type="project" value="TreeGrafter"/>
</dbReference>
<dbReference type="SUPFAM" id="SSF56801">
    <property type="entry name" value="Acetyl-CoA synthetase-like"/>
    <property type="match status" value="1"/>
</dbReference>
<feature type="domain" description="AMP-binding enzyme C-terminal" evidence="6">
    <location>
        <begin position="445"/>
        <end position="523"/>
    </location>
</feature>
<dbReference type="PROSITE" id="PS00455">
    <property type="entry name" value="AMP_BINDING"/>
    <property type="match status" value="1"/>
</dbReference>
<evidence type="ECO:0000256" key="3">
    <source>
        <dbReference type="ARBA" id="ARBA00022741"/>
    </source>
</evidence>
<organism evidence="7 8">
    <name type="scientific">Vineibacter terrae</name>
    <dbReference type="NCBI Taxonomy" id="2586908"/>
    <lineage>
        <taxon>Bacteria</taxon>
        <taxon>Pseudomonadati</taxon>
        <taxon>Pseudomonadota</taxon>
        <taxon>Alphaproteobacteria</taxon>
        <taxon>Hyphomicrobiales</taxon>
        <taxon>Vineibacter</taxon>
    </lineage>
</organism>
<dbReference type="Proteomes" id="UP000321638">
    <property type="component" value="Unassembled WGS sequence"/>
</dbReference>
<dbReference type="Gene3D" id="3.30.300.30">
    <property type="match status" value="1"/>
</dbReference>
<dbReference type="PANTHER" id="PTHR43605">
    <property type="entry name" value="ACYL-COENZYME A SYNTHETASE"/>
    <property type="match status" value="1"/>
</dbReference>
<comment type="caution">
    <text evidence="7">The sequence shown here is derived from an EMBL/GenBank/DDBJ whole genome shotgun (WGS) entry which is preliminary data.</text>
</comment>
<dbReference type="InterPro" id="IPR000873">
    <property type="entry name" value="AMP-dep_synth/lig_dom"/>
</dbReference>
<dbReference type="InterPro" id="IPR042099">
    <property type="entry name" value="ANL_N_sf"/>
</dbReference>
<comment type="similarity">
    <text evidence="1">Belongs to the ATP-dependent AMP-binding enzyme family.</text>
</comment>
<dbReference type="GO" id="GO:0004321">
    <property type="term" value="F:fatty-acyl-CoA synthase activity"/>
    <property type="evidence" value="ECO:0007669"/>
    <property type="project" value="TreeGrafter"/>
</dbReference>
<dbReference type="GO" id="GO:0006637">
    <property type="term" value="P:acyl-CoA metabolic process"/>
    <property type="evidence" value="ECO:0007669"/>
    <property type="project" value="TreeGrafter"/>
</dbReference>
<evidence type="ECO:0000313" key="7">
    <source>
        <dbReference type="EMBL" id="TXL73854.1"/>
    </source>
</evidence>